<evidence type="ECO:0000313" key="3">
    <source>
        <dbReference type="Proteomes" id="UP001516400"/>
    </source>
</evidence>
<evidence type="ECO:0000313" key="2">
    <source>
        <dbReference type="EMBL" id="KAL3285668.1"/>
    </source>
</evidence>
<dbReference type="Proteomes" id="UP001516400">
    <property type="component" value="Unassembled WGS sequence"/>
</dbReference>
<sequence length="216" mass="24397">MVSKVFFLCLLAFTVSSADDLENLRKIEETLIDGIQDSFNSNMDDLENARFSLSSKIANAYLPVVADFYNLSRIIQNYRELAANKSRSIASCLSDEVLSRNLIITNITDILSCTTFNTFDLIQDYVELRAGLINQVKAVIPECSVSTEDFDDCVQTKYRSLQNTNSAYSSEISFEYQRSDSMITACLDESTQRRINHTRVVGEEFIACAENIIKIL</sequence>
<protein>
    <submittedName>
        <fullName evidence="2">Uncharacterized protein</fullName>
    </submittedName>
</protein>
<reference evidence="2 3" key="1">
    <citation type="journal article" date="2021" name="BMC Biol.">
        <title>Horizontally acquired antibacterial genes associated with adaptive radiation of ladybird beetles.</title>
        <authorList>
            <person name="Li H.S."/>
            <person name="Tang X.F."/>
            <person name="Huang Y.H."/>
            <person name="Xu Z.Y."/>
            <person name="Chen M.L."/>
            <person name="Du X.Y."/>
            <person name="Qiu B.Y."/>
            <person name="Chen P.T."/>
            <person name="Zhang W."/>
            <person name="Slipinski A."/>
            <person name="Escalona H.E."/>
            <person name="Waterhouse R.M."/>
            <person name="Zwick A."/>
            <person name="Pang H."/>
        </authorList>
    </citation>
    <scope>NUCLEOTIDE SEQUENCE [LARGE SCALE GENOMIC DNA]</scope>
    <source>
        <strain evidence="2">SYSU2018</strain>
    </source>
</reference>
<proteinExistence type="predicted"/>
<comment type="caution">
    <text evidence="2">The sequence shown here is derived from an EMBL/GenBank/DDBJ whole genome shotgun (WGS) entry which is preliminary data.</text>
</comment>
<dbReference type="AlphaFoldDB" id="A0ABD2P4M1"/>
<feature type="chain" id="PRO_5044886866" evidence="1">
    <location>
        <begin position="19"/>
        <end position="216"/>
    </location>
</feature>
<organism evidence="2 3">
    <name type="scientific">Cryptolaemus montrouzieri</name>
    <dbReference type="NCBI Taxonomy" id="559131"/>
    <lineage>
        <taxon>Eukaryota</taxon>
        <taxon>Metazoa</taxon>
        <taxon>Ecdysozoa</taxon>
        <taxon>Arthropoda</taxon>
        <taxon>Hexapoda</taxon>
        <taxon>Insecta</taxon>
        <taxon>Pterygota</taxon>
        <taxon>Neoptera</taxon>
        <taxon>Endopterygota</taxon>
        <taxon>Coleoptera</taxon>
        <taxon>Polyphaga</taxon>
        <taxon>Cucujiformia</taxon>
        <taxon>Coccinelloidea</taxon>
        <taxon>Coccinellidae</taxon>
        <taxon>Scymninae</taxon>
        <taxon>Scymnini</taxon>
        <taxon>Cryptolaemus</taxon>
    </lineage>
</organism>
<gene>
    <name evidence="2" type="ORF">HHI36_000200</name>
</gene>
<name>A0ABD2P4M1_9CUCU</name>
<feature type="signal peptide" evidence="1">
    <location>
        <begin position="1"/>
        <end position="18"/>
    </location>
</feature>
<keyword evidence="3" id="KW-1185">Reference proteome</keyword>
<keyword evidence="1" id="KW-0732">Signal</keyword>
<dbReference type="EMBL" id="JABFTP020000185">
    <property type="protein sequence ID" value="KAL3285668.1"/>
    <property type="molecule type" value="Genomic_DNA"/>
</dbReference>
<evidence type="ECO:0000256" key="1">
    <source>
        <dbReference type="SAM" id="SignalP"/>
    </source>
</evidence>
<accession>A0ABD2P4M1</accession>